<sequence length="105" mass="12021">MSINVEVSKTGNESPLATIRKFSRKVQGTGLVKTARKRRYFVRDTSKIVKKKRALKLLKRRAEYRQLVKEGKVVEAPARRTPYTRPNQNETPSKSRPGESVPIAR</sequence>
<gene>
    <name evidence="2" type="ORF">A3H15_02215</name>
</gene>
<feature type="region of interest" description="Disordered" evidence="1">
    <location>
        <begin position="71"/>
        <end position="105"/>
    </location>
</feature>
<protein>
    <recommendedName>
        <fullName evidence="4">30S ribosomal protein S21</fullName>
    </recommendedName>
</protein>
<dbReference type="Proteomes" id="UP000177968">
    <property type="component" value="Unassembled WGS sequence"/>
</dbReference>
<proteinExistence type="predicted"/>
<dbReference type="AlphaFoldDB" id="A0A1F6FRM3"/>
<accession>A0A1F6FRM3</accession>
<organism evidence="2 3">
    <name type="scientific">Candidatus Kaiserbacteria bacterium RIFCSPLOWO2_12_FULL_50_28</name>
    <dbReference type="NCBI Taxonomy" id="1798527"/>
    <lineage>
        <taxon>Bacteria</taxon>
        <taxon>Candidatus Kaiseribacteriota</taxon>
    </lineage>
</organism>
<reference evidence="2 3" key="1">
    <citation type="journal article" date="2016" name="Nat. Commun.">
        <title>Thousands of microbial genomes shed light on interconnected biogeochemical processes in an aquifer system.</title>
        <authorList>
            <person name="Anantharaman K."/>
            <person name="Brown C.T."/>
            <person name="Hug L.A."/>
            <person name="Sharon I."/>
            <person name="Castelle C.J."/>
            <person name="Probst A.J."/>
            <person name="Thomas B.C."/>
            <person name="Singh A."/>
            <person name="Wilkins M.J."/>
            <person name="Karaoz U."/>
            <person name="Brodie E.L."/>
            <person name="Williams K.H."/>
            <person name="Hubbard S.S."/>
            <person name="Banfield J.F."/>
        </authorList>
    </citation>
    <scope>NUCLEOTIDE SEQUENCE [LARGE SCALE GENOMIC DNA]</scope>
</reference>
<evidence type="ECO:0000256" key="1">
    <source>
        <dbReference type="SAM" id="MobiDB-lite"/>
    </source>
</evidence>
<feature type="compositionally biased region" description="Polar residues" evidence="1">
    <location>
        <begin position="84"/>
        <end position="94"/>
    </location>
</feature>
<evidence type="ECO:0000313" key="3">
    <source>
        <dbReference type="Proteomes" id="UP000177968"/>
    </source>
</evidence>
<comment type="caution">
    <text evidence="2">The sequence shown here is derived from an EMBL/GenBank/DDBJ whole genome shotgun (WGS) entry which is preliminary data.</text>
</comment>
<evidence type="ECO:0000313" key="2">
    <source>
        <dbReference type="EMBL" id="OGG88511.1"/>
    </source>
</evidence>
<name>A0A1F6FRM3_9BACT</name>
<dbReference type="EMBL" id="MFMO01000001">
    <property type="protein sequence ID" value="OGG88511.1"/>
    <property type="molecule type" value="Genomic_DNA"/>
</dbReference>
<evidence type="ECO:0008006" key="4">
    <source>
        <dbReference type="Google" id="ProtNLM"/>
    </source>
</evidence>